<keyword evidence="2" id="KW-1185">Reference proteome</keyword>
<evidence type="ECO:0000313" key="2">
    <source>
        <dbReference type="Proteomes" id="UP000075884"/>
    </source>
</evidence>
<organism evidence="1 2">
    <name type="scientific">Anopheles dirus</name>
    <dbReference type="NCBI Taxonomy" id="7168"/>
    <lineage>
        <taxon>Eukaryota</taxon>
        <taxon>Metazoa</taxon>
        <taxon>Ecdysozoa</taxon>
        <taxon>Arthropoda</taxon>
        <taxon>Hexapoda</taxon>
        <taxon>Insecta</taxon>
        <taxon>Pterygota</taxon>
        <taxon>Neoptera</taxon>
        <taxon>Endopterygota</taxon>
        <taxon>Diptera</taxon>
        <taxon>Nematocera</taxon>
        <taxon>Culicoidea</taxon>
        <taxon>Culicidae</taxon>
        <taxon>Anophelinae</taxon>
        <taxon>Anopheles</taxon>
    </lineage>
</organism>
<accession>A0A182N9W2</accession>
<protein>
    <submittedName>
        <fullName evidence="1">Uncharacterized protein</fullName>
    </submittedName>
</protein>
<reference evidence="1" key="2">
    <citation type="submission" date="2020-05" db="UniProtKB">
        <authorList>
            <consortium name="EnsemblMetazoa"/>
        </authorList>
    </citation>
    <scope>IDENTIFICATION</scope>
    <source>
        <strain evidence="1">WRAIR2</strain>
    </source>
</reference>
<dbReference type="VEuPathDB" id="VectorBase:ADIR004438"/>
<dbReference type="EnsemblMetazoa" id="ADIR004438-RA">
    <property type="protein sequence ID" value="ADIR004438-PA"/>
    <property type="gene ID" value="ADIR004438"/>
</dbReference>
<name>A0A182N9W2_9DIPT</name>
<dbReference type="Proteomes" id="UP000075884">
    <property type="component" value="Unassembled WGS sequence"/>
</dbReference>
<reference evidence="2" key="1">
    <citation type="submission" date="2013-03" db="EMBL/GenBank/DDBJ databases">
        <title>The Genome Sequence of Anopheles dirus WRAIR2.</title>
        <authorList>
            <consortium name="The Broad Institute Genomics Platform"/>
            <person name="Neafsey D.E."/>
            <person name="Walton C."/>
            <person name="Walker B."/>
            <person name="Young S.K."/>
            <person name="Zeng Q."/>
            <person name="Gargeya S."/>
            <person name="Fitzgerald M."/>
            <person name="Haas B."/>
            <person name="Abouelleil A."/>
            <person name="Allen A.W."/>
            <person name="Alvarado L."/>
            <person name="Arachchi H.M."/>
            <person name="Berlin A.M."/>
            <person name="Chapman S.B."/>
            <person name="Gainer-Dewar J."/>
            <person name="Goldberg J."/>
            <person name="Griggs A."/>
            <person name="Gujja S."/>
            <person name="Hansen M."/>
            <person name="Howarth C."/>
            <person name="Imamovic A."/>
            <person name="Ireland A."/>
            <person name="Larimer J."/>
            <person name="McCowan C."/>
            <person name="Murphy C."/>
            <person name="Pearson M."/>
            <person name="Poon T.W."/>
            <person name="Priest M."/>
            <person name="Roberts A."/>
            <person name="Saif S."/>
            <person name="Shea T."/>
            <person name="Sisk P."/>
            <person name="Sykes S."/>
            <person name="Wortman J."/>
            <person name="Nusbaum C."/>
            <person name="Birren B."/>
        </authorList>
    </citation>
    <scope>NUCLEOTIDE SEQUENCE [LARGE SCALE GENOMIC DNA]</scope>
    <source>
        <strain evidence="2">WRAIR2</strain>
    </source>
</reference>
<evidence type="ECO:0000313" key="1">
    <source>
        <dbReference type="EnsemblMetazoa" id="ADIR004438-PA"/>
    </source>
</evidence>
<sequence>MLALASCRKTGTSRPCILAARVNPSFEVTVTARWNSPKANTCRLRGRILPPSLRACNSFGALSSGTSGRIVIRLNSSVARAFSCSPPSIVRMSLNESYAVWQQISCLLSKSRSSTGFTGLSRSQRACSDRSGCLYSQRADPLVIALQYAMSVVTSTFSIRISSFGLHPSAMSVEEEQLPVKFTDSLGSSANMITRTPIRCSSSISSSSSLLRNRNTTVGGRNMYGKLLAACTYSSACSSIDFEP</sequence>
<dbReference type="AlphaFoldDB" id="A0A182N9W2"/>
<proteinExistence type="predicted"/>